<accession>A0AAI9KW39</accession>
<dbReference type="Proteomes" id="UP000887009">
    <property type="component" value="Unassembled WGS sequence"/>
</dbReference>
<dbReference type="RefSeq" id="WP_223920325.1">
    <property type="nucleotide sequence ID" value="NZ_BPNL01000054.1"/>
</dbReference>
<organism evidence="1 2">
    <name type="scientific">Aeromonas caviae</name>
    <name type="common">Aeromonas punctata</name>
    <dbReference type="NCBI Taxonomy" id="648"/>
    <lineage>
        <taxon>Bacteria</taxon>
        <taxon>Pseudomonadati</taxon>
        <taxon>Pseudomonadota</taxon>
        <taxon>Gammaproteobacteria</taxon>
        <taxon>Aeromonadales</taxon>
        <taxon>Aeromonadaceae</taxon>
        <taxon>Aeromonas</taxon>
    </lineage>
</organism>
<dbReference type="AlphaFoldDB" id="A0AAI9KW39"/>
<proteinExistence type="predicted"/>
<gene>
    <name evidence="1" type="ORF">KAM348_35580</name>
</gene>
<dbReference type="EMBL" id="BPNL01000054">
    <property type="protein sequence ID" value="GJA56135.1"/>
    <property type="molecule type" value="Genomic_DNA"/>
</dbReference>
<evidence type="ECO:0000313" key="2">
    <source>
        <dbReference type="Proteomes" id="UP000887009"/>
    </source>
</evidence>
<protein>
    <recommendedName>
        <fullName evidence="3">Inovirus Gp2 family protein</fullName>
    </recommendedName>
</protein>
<name>A0AAI9KW39_AERCA</name>
<evidence type="ECO:0008006" key="3">
    <source>
        <dbReference type="Google" id="ProtNLM"/>
    </source>
</evidence>
<sequence>MKRVFPYGEIYSLPEPMRMFINSIASSGRQALGMLTSLDEIIQYNPQREGIHLLSTEERKAIFNRKTILLSHVDDFKFIGRCIRLLSLLSTVKNDKDYLDKKINLKRRIKSISDELLYMQSKFKTYCMHPHIELFLNHISDKAIHDAICNSGNENGDKSEHAIMHLISKLQDKKHLMKVHSFECNAEENYKSYLKYCKALLADFKKIWIFKLDVHLNDDCFSHADFDRLTSFKDSLFKDKRKFVFFDDLVGHIWRLEYSPFTGYFYHFIFIFDMRNKEPSELMVIESKIIKCWNNRISKQEGHCKKIPVTKNDVYVTIGIGKRQLDICEDTIEIEKMISYLTKRDGFAKIKHPESAINSKRKMRLIGKGKNGKPKRKKYGWIKE</sequence>
<reference evidence="1" key="1">
    <citation type="submission" date="2021-07" db="EMBL/GenBank/DDBJ databases">
        <title>Draft genome sequence of carbapenem-resistant Aeromonas spp. in Japan.</title>
        <authorList>
            <person name="Maehana S."/>
            <person name="Suzuki M."/>
            <person name="Kitasato H."/>
        </authorList>
    </citation>
    <scope>NUCLEOTIDE SEQUENCE</scope>
    <source>
        <strain evidence="1">KAM348</strain>
    </source>
</reference>
<evidence type="ECO:0000313" key="1">
    <source>
        <dbReference type="EMBL" id="GJA56135.1"/>
    </source>
</evidence>
<comment type="caution">
    <text evidence="1">The sequence shown here is derived from an EMBL/GenBank/DDBJ whole genome shotgun (WGS) entry which is preliminary data.</text>
</comment>